<reference evidence="1" key="2">
    <citation type="journal article" date="2022" name="Microbiol. Resour. Announc.">
        <title>Metagenome Sequencing to Explore Phylogenomics of Terrestrial Cyanobacteria.</title>
        <authorList>
            <person name="Ward R.D."/>
            <person name="Stajich J.E."/>
            <person name="Johansen J.R."/>
            <person name="Huntemann M."/>
            <person name="Clum A."/>
            <person name="Foster B."/>
            <person name="Foster B."/>
            <person name="Roux S."/>
            <person name="Palaniappan K."/>
            <person name="Varghese N."/>
            <person name="Mukherjee S."/>
            <person name="Reddy T.B.K."/>
            <person name="Daum C."/>
            <person name="Copeland A."/>
            <person name="Chen I.A."/>
            <person name="Ivanova N.N."/>
            <person name="Kyrpides N.C."/>
            <person name="Shapiro N."/>
            <person name="Eloe-Fadrosh E.A."/>
            <person name="Pietrasiak N."/>
        </authorList>
    </citation>
    <scope>NUCLEOTIDE SEQUENCE</scope>
    <source>
        <strain evidence="1">HA4357-MV3</strain>
    </source>
</reference>
<name>A0A9E3LVQ4_9NOST</name>
<organism evidence="1 2">
    <name type="scientific">Pelatocladus maniniholoensis HA4357-MV3</name>
    <dbReference type="NCBI Taxonomy" id="1117104"/>
    <lineage>
        <taxon>Bacteria</taxon>
        <taxon>Bacillati</taxon>
        <taxon>Cyanobacteriota</taxon>
        <taxon>Cyanophyceae</taxon>
        <taxon>Nostocales</taxon>
        <taxon>Nostocaceae</taxon>
        <taxon>Pelatocladus</taxon>
    </lineage>
</organism>
<reference evidence="1" key="1">
    <citation type="submission" date="2021-05" db="EMBL/GenBank/DDBJ databases">
        <authorList>
            <person name="Pietrasiak N."/>
            <person name="Ward R."/>
            <person name="Stajich J.E."/>
            <person name="Kurbessoian T."/>
        </authorList>
    </citation>
    <scope>NUCLEOTIDE SEQUENCE</scope>
    <source>
        <strain evidence="1">HA4357-MV3</strain>
    </source>
</reference>
<dbReference type="Proteomes" id="UP000813215">
    <property type="component" value="Unassembled WGS sequence"/>
</dbReference>
<proteinExistence type="predicted"/>
<gene>
    <name evidence="1" type="ORF">KME28_22070</name>
</gene>
<accession>A0A9E3LVQ4</accession>
<protein>
    <submittedName>
        <fullName evidence="1">Uncharacterized protein</fullName>
    </submittedName>
</protein>
<evidence type="ECO:0000313" key="1">
    <source>
        <dbReference type="EMBL" id="MBW4434325.1"/>
    </source>
</evidence>
<sequence>MKIQNLITPIIVILLIIWSEQGNALSIREVYSQDAQGITGLDTVLKVHPGYGLTINFIATEEKIKQVWIGDPSHFAFTSNSCTQQLQGNQTCSHEGATILFIRQIKPIKFPNISSNEDGSTQLTIITNGDDGKEKQYQFQLIPALGKPAYTSLVIKPDSQKPLPLLLKK</sequence>
<dbReference type="EMBL" id="JAHHHW010000127">
    <property type="protein sequence ID" value="MBW4434325.1"/>
    <property type="molecule type" value="Genomic_DNA"/>
</dbReference>
<dbReference type="AlphaFoldDB" id="A0A9E3LVQ4"/>
<comment type="caution">
    <text evidence="1">The sequence shown here is derived from an EMBL/GenBank/DDBJ whole genome shotgun (WGS) entry which is preliminary data.</text>
</comment>
<evidence type="ECO:0000313" key="2">
    <source>
        <dbReference type="Proteomes" id="UP000813215"/>
    </source>
</evidence>